<dbReference type="Proteomes" id="UP000663836">
    <property type="component" value="Unassembled WGS sequence"/>
</dbReference>
<name>A0A820GX89_9BILA</name>
<evidence type="ECO:0000313" key="1">
    <source>
        <dbReference type="EMBL" id="CAF4286702.1"/>
    </source>
</evidence>
<evidence type="ECO:0000313" key="2">
    <source>
        <dbReference type="Proteomes" id="UP000663836"/>
    </source>
</evidence>
<organism evidence="1 2">
    <name type="scientific">Rotaria sordida</name>
    <dbReference type="NCBI Taxonomy" id="392033"/>
    <lineage>
        <taxon>Eukaryota</taxon>
        <taxon>Metazoa</taxon>
        <taxon>Spiralia</taxon>
        <taxon>Gnathifera</taxon>
        <taxon>Rotifera</taxon>
        <taxon>Eurotatoria</taxon>
        <taxon>Bdelloidea</taxon>
        <taxon>Philodinida</taxon>
        <taxon>Philodinidae</taxon>
        <taxon>Rotaria</taxon>
    </lineage>
</organism>
<reference evidence="1" key="1">
    <citation type="submission" date="2021-02" db="EMBL/GenBank/DDBJ databases">
        <authorList>
            <person name="Nowell W R."/>
        </authorList>
    </citation>
    <scope>NUCLEOTIDE SEQUENCE</scope>
</reference>
<dbReference type="AlphaFoldDB" id="A0A820GX89"/>
<sequence length="102" mass="12161">MLSQKEYDDTLWKYNNISKSITEQTQKNIRQTYREKLIEHYYASNYPPFEPLSYELIFINYRAIEETLIRLIKIINSSTLFIMDTKSVGAYKKTNKPALIQV</sequence>
<gene>
    <name evidence="1" type="ORF">JBS370_LOCUS39933</name>
</gene>
<dbReference type="EMBL" id="CAJOBD010031649">
    <property type="protein sequence ID" value="CAF4286702.1"/>
    <property type="molecule type" value="Genomic_DNA"/>
</dbReference>
<accession>A0A820GX89</accession>
<comment type="caution">
    <text evidence="1">The sequence shown here is derived from an EMBL/GenBank/DDBJ whole genome shotgun (WGS) entry which is preliminary data.</text>
</comment>
<protein>
    <submittedName>
        <fullName evidence="1">Uncharacterized protein</fullName>
    </submittedName>
</protein>
<proteinExistence type="predicted"/>